<proteinExistence type="predicted"/>
<dbReference type="GeneID" id="13826954"/>
<dbReference type="Proteomes" id="UP000008051">
    <property type="component" value="Segment"/>
</dbReference>
<name>K4HMW7_9CAUD</name>
<feature type="compositionally biased region" description="Low complexity" evidence="1">
    <location>
        <begin position="187"/>
        <end position="197"/>
    </location>
</feature>
<reference evidence="2 3" key="1">
    <citation type="journal article" date="2012" name="MBio">
        <title>Propionibacterium acnes Bacteriophages Display Limited Genetic Diversity and Broad Killing Activity against Bacterial Skin Isolates.</title>
        <authorList>
            <person name="Marinelli L.J."/>
            <person name="Fitz-Gibbon S."/>
            <person name="Hayes C."/>
            <person name="Bowman C."/>
            <person name="Inkeles M."/>
            <person name="Loncaric A."/>
            <person name="Russell D.A."/>
            <person name="Jacobs-Sera D."/>
            <person name="Cokus S."/>
            <person name="Pellegrini M."/>
            <person name="Kim J."/>
            <person name="Miller J.F."/>
            <person name="Hatfull G.F."/>
            <person name="Modlin R.L."/>
        </authorList>
    </citation>
    <scope>NUCLEOTIDE SEQUENCE [LARGE SCALE GENOMIC DNA]</scope>
</reference>
<keyword evidence="3" id="KW-1185">Reference proteome</keyword>
<dbReference type="KEGG" id="vg:13826954"/>
<dbReference type="RefSeq" id="YP_006906465.1">
    <property type="nucleotide sequence ID" value="NC_018839.1"/>
</dbReference>
<feature type="compositionally biased region" description="Low complexity" evidence="1">
    <location>
        <begin position="161"/>
        <end position="170"/>
    </location>
</feature>
<evidence type="ECO:0000313" key="3">
    <source>
        <dbReference type="Proteomes" id="UP000008051"/>
    </source>
</evidence>
<dbReference type="PANTHER" id="PTHR24637:SF396">
    <property type="entry name" value="COLLAGEN AND CALCIUM BINDING EGF DOMAINS 1"/>
    <property type="match status" value="1"/>
</dbReference>
<evidence type="ECO:0000256" key="1">
    <source>
        <dbReference type="SAM" id="MobiDB-lite"/>
    </source>
</evidence>
<feature type="region of interest" description="Disordered" evidence="1">
    <location>
        <begin position="43"/>
        <end position="62"/>
    </location>
</feature>
<evidence type="ECO:0000313" key="2">
    <source>
        <dbReference type="EMBL" id="AFT97520.1"/>
    </source>
</evidence>
<gene>
    <name evidence="2" type="primary">19</name>
    <name evidence="2" type="ORF">P141_19</name>
</gene>
<dbReference type="PANTHER" id="PTHR24637">
    <property type="entry name" value="COLLAGEN"/>
    <property type="match status" value="1"/>
</dbReference>
<protein>
    <submittedName>
        <fullName evidence="2">Minor tail protein</fullName>
    </submittedName>
</protein>
<feature type="region of interest" description="Disordered" evidence="1">
    <location>
        <begin position="98"/>
        <end position="219"/>
    </location>
</feature>
<organism evidence="2 3">
    <name type="scientific">Propionibacterium phage P14</name>
    <dbReference type="NCBI Taxonomy" id="1229784"/>
    <lineage>
        <taxon>Viruses</taxon>
        <taxon>Duplodnaviria</taxon>
        <taxon>Heunggongvirae</taxon>
        <taxon>Uroviricota</taxon>
        <taxon>Caudoviricetes</taxon>
        <taxon>Pahexavirus</taxon>
        <taxon>Pahexavirus P144</taxon>
    </lineage>
</organism>
<feature type="compositionally biased region" description="Basic and acidic residues" evidence="1">
    <location>
        <begin position="173"/>
        <end position="184"/>
    </location>
</feature>
<accession>K4HMW7</accession>
<dbReference type="EMBL" id="JX262216">
    <property type="protein sequence ID" value="AFT97520.1"/>
    <property type="molecule type" value="Genomic_DNA"/>
</dbReference>
<sequence>MRELEEEKRQRRNFEKASLILLFLSLVLLAVVTAGALRFGAVSSERDSEQARAQSNGTAARGLASRVKQACASGGVESARLHQSGLCVDAQRVEQHVQGAPGPAGERGPQGSAGADGRDGVNGSAGLVGSVGPQGSPGLNGVKGPDGLPGVNGSDGHDGVPGRVGVDGVNGADGRDGSAGERGDVGPSGPAGPQGAQGERGERGPAGADGSDGKDGRSVVSVYCSDGRLVVKYSDGVASTISGSVACQGVKPSPIVTISSHK</sequence>
<dbReference type="OrthoDB" id="11252at10239"/>